<dbReference type="RefSeq" id="WP_060807940.1">
    <property type="nucleotide sequence ID" value="NZ_KQ958122.1"/>
</dbReference>
<gene>
    <name evidence="3" type="ORF">HMPREF3233_01830</name>
</gene>
<feature type="transmembrane region" description="Helical" evidence="2">
    <location>
        <begin position="114"/>
        <end position="133"/>
    </location>
</feature>
<feature type="transmembrane region" description="Helical" evidence="2">
    <location>
        <begin position="297"/>
        <end position="316"/>
    </location>
</feature>
<evidence type="ECO:0000313" key="4">
    <source>
        <dbReference type="Proteomes" id="UP000070226"/>
    </source>
</evidence>
<feature type="region of interest" description="Disordered" evidence="1">
    <location>
        <begin position="440"/>
        <end position="467"/>
    </location>
</feature>
<evidence type="ECO:0008006" key="5">
    <source>
        <dbReference type="Google" id="ProtNLM"/>
    </source>
</evidence>
<dbReference type="InterPro" id="IPR038728">
    <property type="entry name" value="YkvI-like"/>
</dbReference>
<dbReference type="PANTHER" id="PTHR37814">
    <property type="entry name" value="CONSERVED MEMBRANE PROTEIN"/>
    <property type="match status" value="1"/>
</dbReference>
<sequence>MQQSWKIAFAYIGVIVGAGLSSGQDLLQYFISFGQIGLIGVLLLGLLNAAFGKIMLSLGSYYRADNHEEVFTQISHPIITKILDFVLIAGSFIMGFVMIAGAGSNLEQQFGLPFWIGGLICSLLIITVSFMDFDKITNVLGVFTPIMIVMIFIITGYSFIGKSHDWTTLEAIAHTIKPATSNVWFSVINYYSLCAMTAVSMAFILGGSVVRIGIAEKGGTRGGLLVGLVVFIAAISIFANLDTVKDADLPILAIANQIHPWLAYIYAITVFSLIFNTAFSLFYSIARRFANGSTKRMRIVIISVVIIGYICSFFGFKDLISILYPILGYMGLLLLIILIYGWLRDRKDIIMEKLFRRKMLHLSLKKHSPHKNLSEKERELFHTLGDISQADTQSLKEDIHNEAKEILSNTETVQELKDYVEEHLSIDEEVIHQNINILQEQQEESKSTESSKDRPIKKSNINNNEVK</sequence>
<keyword evidence="2" id="KW-0472">Membrane</keyword>
<feature type="transmembrane region" description="Helical" evidence="2">
    <location>
        <begin position="82"/>
        <end position="102"/>
    </location>
</feature>
<feature type="transmembrane region" description="Helical" evidence="2">
    <location>
        <begin position="140"/>
        <end position="160"/>
    </location>
</feature>
<evidence type="ECO:0000313" key="3">
    <source>
        <dbReference type="EMBL" id="KXA62166.1"/>
    </source>
</evidence>
<comment type="caution">
    <text evidence="3">The sequence shown here is derived from an EMBL/GenBank/DDBJ whole genome shotgun (WGS) entry which is preliminary data.</text>
</comment>
<feature type="transmembrane region" description="Helical" evidence="2">
    <location>
        <begin position="322"/>
        <end position="343"/>
    </location>
</feature>
<reference evidence="3 4" key="1">
    <citation type="submission" date="2016-01" db="EMBL/GenBank/DDBJ databases">
        <authorList>
            <person name="Oliw E.H."/>
        </authorList>
    </citation>
    <scope>NUCLEOTIDE SEQUENCE [LARGE SCALE GENOMIC DNA]</scope>
    <source>
        <strain evidence="3 4">CMW7756B</strain>
    </source>
</reference>
<feature type="transmembrane region" description="Helical" evidence="2">
    <location>
        <begin position="190"/>
        <end position="210"/>
    </location>
</feature>
<proteinExistence type="predicted"/>
<keyword evidence="2" id="KW-1133">Transmembrane helix</keyword>
<feature type="transmembrane region" description="Helical" evidence="2">
    <location>
        <begin position="261"/>
        <end position="285"/>
    </location>
</feature>
<dbReference type="EMBL" id="LRQT01000097">
    <property type="protein sequence ID" value="KXA62166.1"/>
    <property type="molecule type" value="Genomic_DNA"/>
</dbReference>
<dbReference type="PATRIC" id="fig|39777.7.peg.1793"/>
<feature type="compositionally biased region" description="Basic and acidic residues" evidence="1">
    <location>
        <begin position="443"/>
        <end position="456"/>
    </location>
</feature>
<feature type="transmembrane region" description="Helical" evidence="2">
    <location>
        <begin position="222"/>
        <end position="241"/>
    </location>
</feature>
<accession>A0A133S1C3</accession>
<feature type="transmembrane region" description="Helical" evidence="2">
    <location>
        <begin position="33"/>
        <end position="51"/>
    </location>
</feature>
<dbReference type="AlphaFoldDB" id="A0A133S1C3"/>
<organism evidence="3">
    <name type="scientific">Veillonella atypica</name>
    <dbReference type="NCBI Taxonomy" id="39777"/>
    <lineage>
        <taxon>Bacteria</taxon>
        <taxon>Bacillati</taxon>
        <taxon>Bacillota</taxon>
        <taxon>Negativicutes</taxon>
        <taxon>Veillonellales</taxon>
        <taxon>Veillonellaceae</taxon>
        <taxon>Veillonella</taxon>
    </lineage>
</organism>
<evidence type="ECO:0000256" key="2">
    <source>
        <dbReference type="SAM" id="Phobius"/>
    </source>
</evidence>
<dbReference type="Proteomes" id="UP000070226">
    <property type="component" value="Unassembled WGS sequence"/>
</dbReference>
<dbReference type="STRING" id="39777.B7L28_05765"/>
<protein>
    <recommendedName>
        <fullName evidence="5">Membrane protein YkvI</fullName>
    </recommendedName>
</protein>
<dbReference type="PANTHER" id="PTHR37814:SF1">
    <property type="entry name" value="MEMBRANE PROTEIN"/>
    <property type="match status" value="1"/>
</dbReference>
<name>A0A133S1C3_9FIRM</name>
<evidence type="ECO:0000256" key="1">
    <source>
        <dbReference type="SAM" id="MobiDB-lite"/>
    </source>
</evidence>
<keyword evidence="2" id="KW-0812">Transmembrane</keyword>